<sequence>MPGSQTSNAAVNNNERIFPIFAQRLASTDPELWRTTAKKLTQWLRSERAYYTAAQPKITVLERVPSPAERTPLNFRFVSRCWCHLKIEARHDIDLHMT</sequence>
<keyword evidence="2" id="KW-1185">Reference proteome</keyword>
<proteinExistence type="predicted"/>
<name>A0ACB7ZZL4_9AGAM</name>
<gene>
    <name evidence="1" type="ORF">BJ138DRAFT_650139</name>
</gene>
<accession>A0ACB7ZZL4</accession>
<organism evidence="1 2">
    <name type="scientific">Hygrophoropsis aurantiaca</name>
    <dbReference type="NCBI Taxonomy" id="72124"/>
    <lineage>
        <taxon>Eukaryota</taxon>
        <taxon>Fungi</taxon>
        <taxon>Dikarya</taxon>
        <taxon>Basidiomycota</taxon>
        <taxon>Agaricomycotina</taxon>
        <taxon>Agaricomycetes</taxon>
        <taxon>Agaricomycetidae</taxon>
        <taxon>Boletales</taxon>
        <taxon>Coniophorineae</taxon>
        <taxon>Hygrophoropsidaceae</taxon>
        <taxon>Hygrophoropsis</taxon>
    </lineage>
</organism>
<evidence type="ECO:0000313" key="1">
    <source>
        <dbReference type="EMBL" id="KAH7906312.1"/>
    </source>
</evidence>
<dbReference type="Proteomes" id="UP000790377">
    <property type="component" value="Unassembled WGS sequence"/>
</dbReference>
<protein>
    <submittedName>
        <fullName evidence="1">Uncharacterized protein</fullName>
    </submittedName>
</protein>
<reference evidence="1" key="1">
    <citation type="journal article" date="2021" name="New Phytol.">
        <title>Evolutionary innovations through gain and loss of genes in the ectomycorrhizal Boletales.</title>
        <authorList>
            <person name="Wu G."/>
            <person name="Miyauchi S."/>
            <person name="Morin E."/>
            <person name="Kuo A."/>
            <person name="Drula E."/>
            <person name="Varga T."/>
            <person name="Kohler A."/>
            <person name="Feng B."/>
            <person name="Cao Y."/>
            <person name="Lipzen A."/>
            <person name="Daum C."/>
            <person name="Hundley H."/>
            <person name="Pangilinan J."/>
            <person name="Johnson J."/>
            <person name="Barry K."/>
            <person name="LaButti K."/>
            <person name="Ng V."/>
            <person name="Ahrendt S."/>
            <person name="Min B."/>
            <person name="Choi I.G."/>
            <person name="Park H."/>
            <person name="Plett J.M."/>
            <person name="Magnuson J."/>
            <person name="Spatafora J.W."/>
            <person name="Nagy L.G."/>
            <person name="Henrissat B."/>
            <person name="Grigoriev I.V."/>
            <person name="Yang Z.L."/>
            <person name="Xu J."/>
            <person name="Martin F.M."/>
        </authorList>
    </citation>
    <scope>NUCLEOTIDE SEQUENCE</scope>
    <source>
        <strain evidence="1">ATCC 28755</strain>
    </source>
</reference>
<dbReference type="EMBL" id="MU268038">
    <property type="protein sequence ID" value="KAH7906312.1"/>
    <property type="molecule type" value="Genomic_DNA"/>
</dbReference>
<evidence type="ECO:0000313" key="2">
    <source>
        <dbReference type="Proteomes" id="UP000790377"/>
    </source>
</evidence>
<comment type="caution">
    <text evidence="1">The sequence shown here is derived from an EMBL/GenBank/DDBJ whole genome shotgun (WGS) entry which is preliminary data.</text>
</comment>